<evidence type="ECO:0000256" key="1">
    <source>
        <dbReference type="SAM" id="MobiDB-lite"/>
    </source>
</evidence>
<gene>
    <name evidence="2" type="ORF">BDA96_03G311300</name>
</gene>
<proteinExistence type="predicted"/>
<reference evidence="2" key="1">
    <citation type="journal article" date="2019" name="BMC Genomics">
        <title>A new reference genome for Sorghum bicolor reveals high levels of sequence similarity between sweet and grain genotypes: implications for the genetics of sugar metabolism.</title>
        <authorList>
            <person name="Cooper E.A."/>
            <person name="Brenton Z.W."/>
            <person name="Flinn B.S."/>
            <person name="Jenkins J."/>
            <person name="Shu S."/>
            <person name="Flowers D."/>
            <person name="Luo F."/>
            <person name="Wang Y."/>
            <person name="Xia P."/>
            <person name="Barry K."/>
            <person name="Daum C."/>
            <person name="Lipzen A."/>
            <person name="Yoshinaga Y."/>
            <person name="Schmutz J."/>
            <person name="Saski C."/>
            <person name="Vermerris W."/>
            <person name="Kresovich S."/>
        </authorList>
    </citation>
    <scope>NUCLEOTIDE SEQUENCE</scope>
</reference>
<comment type="caution">
    <text evidence="2">The sequence shown here is derived from an EMBL/GenBank/DDBJ whole genome shotgun (WGS) entry which is preliminary data.</text>
</comment>
<dbReference type="AlphaFoldDB" id="A0A921RGK5"/>
<protein>
    <submittedName>
        <fullName evidence="2">Uncharacterized protein</fullName>
    </submittedName>
</protein>
<reference evidence="2" key="2">
    <citation type="submission" date="2020-10" db="EMBL/GenBank/DDBJ databases">
        <authorList>
            <person name="Cooper E.A."/>
            <person name="Brenton Z.W."/>
            <person name="Flinn B.S."/>
            <person name="Jenkins J."/>
            <person name="Shu S."/>
            <person name="Flowers D."/>
            <person name="Luo F."/>
            <person name="Wang Y."/>
            <person name="Xia P."/>
            <person name="Barry K."/>
            <person name="Daum C."/>
            <person name="Lipzen A."/>
            <person name="Yoshinaga Y."/>
            <person name="Schmutz J."/>
            <person name="Saski C."/>
            <person name="Vermerris W."/>
            <person name="Kresovich S."/>
        </authorList>
    </citation>
    <scope>NUCLEOTIDE SEQUENCE</scope>
</reference>
<feature type="region of interest" description="Disordered" evidence="1">
    <location>
        <begin position="24"/>
        <end position="52"/>
    </location>
</feature>
<feature type="compositionally biased region" description="Low complexity" evidence="1">
    <location>
        <begin position="27"/>
        <end position="37"/>
    </location>
</feature>
<dbReference type="Proteomes" id="UP000807115">
    <property type="component" value="Chromosome 3"/>
</dbReference>
<sequence length="134" mass="13868">MMPTERIRSASSSMAADLGSRAADPVGSILDGSRSGLRGSGSGWPTPAAPRRGLPRYVCAAAEVVEPVAACSTPSSLSRASTPTLPCAPTTTLPISVVCSIDCSISMLMSRKEAKAPFRPATLHCLHANMDAPW</sequence>
<organism evidence="2 3">
    <name type="scientific">Sorghum bicolor</name>
    <name type="common">Sorghum</name>
    <name type="synonym">Sorghum vulgare</name>
    <dbReference type="NCBI Taxonomy" id="4558"/>
    <lineage>
        <taxon>Eukaryota</taxon>
        <taxon>Viridiplantae</taxon>
        <taxon>Streptophyta</taxon>
        <taxon>Embryophyta</taxon>
        <taxon>Tracheophyta</taxon>
        <taxon>Spermatophyta</taxon>
        <taxon>Magnoliopsida</taxon>
        <taxon>Liliopsida</taxon>
        <taxon>Poales</taxon>
        <taxon>Poaceae</taxon>
        <taxon>PACMAD clade</taxon>
        <taxon>Panicoideae</taxon>
        <taxon>Andropogonodae</taxon>
        <taxon>Andropogoneae</taxon>
        <taxon>Sorghinae</taxon>
        <taxon>Sorghum</taxon>
    </lineage>
</organism>
<accession>A0A921RGK5</accession>
<evidence type="ECO:0000313" key="2">
    <source>
        <dbReference type="EMBL" id="KAG0539300.1"/>
    </source>
</evidence>
<name>A0A921RGK5_SORBI</name>
<dbReference type="EMBL" id="CM027682">
    <property type="protein sequence ID" value="KAG0539300.1"/>
    <property type="molecule type" value="Genomic_DNA"/>
</dbReference>
<evidence type="ECO:0000313" key="3">
    <source>
        <dbReference type="Proteomes" id="UP000807115"/>
    </source>
</evidence>